<sequence length="537" mass="62231">MDFFSSTTFAPNPDQCNFFSFSINNPSNINDIPLIKQRFKCENCNSYILKENVCPICSPETYFNDQDKIQLNTFNIPVSYDVTPGPAFLFILDLDLPLNELIELSRLLVLESKNGDCSKFNGNVFYFAFLGNQISFFSWNGNKIRFSFIPTIFDFRSFAKPLIIYSEWLEKAIIIAKEYLVSAEDKTSSLQELFKFLKDVDAITDIQDILFIFHRNLPKNIKYHFSPRFHLIQIATHSSKSYIDFACRFKATFYASPHMNKETIKHIKECMVEDIVLVPRFYIKTSKGIGFHDFSGPISKISHENNNTVAVELFSCSPLNPVIALATATNKKLYLSQKFYSFQLVILSYSGLLMITNYVFKRANSISEWISSFNKEFLLYTMLQDQGTKLFSSYINSGEPWLILFRRPKLLKDCEEIKICFDLLSKFFEILFQPTKAFLSETKKVYFLFEFCFGKLENSLLFIKYLIDECMETSNYILLPPFILVNVSDGSALNDTNDTLGNLIYFKISEQKFIVLKTLVDSFKKELHNTLTTRVTK</sequence>
<dbReference type="EMBL" id="MLAK01000829">
    <property type="protein sequence ID" value="OHT03361.1"/>
    <property type="molecule type" value="Genomic_DNA"/>
</dbReference>
<dbReference type="AlphaFoldDB" id="A0A1J4JW45"/>
<dbReference type="GeneID" id="94841352"/>
<gene>
    <name evidence="1" type="ORF">TRFO_29219</name>
</gene>
<dbReference type="VEuPathDB" id="TrichDB:TRFO_29219"/>
<proteinExistence type="predicted"/>
<dbReference type="RefSeq" id="XP_068356497.1">
    <property type="nucleotide sequence ID" value="XM_068506648.1"/>
</dbReference>
<accession>A0A1J4JW45</accession>
<protein>
    <submittedName>
        <fullName evidence="1">Uncharacterized protein</fullName>
    </submittedName>
</protein>
<evidence type="ECO:0000313" key="1">
    <source>
        <dbReference type="EMBL" id="OHT03361.1"/>
    </source>
</evidence>
<dbReference type="Proteomes" id="UP000179807">
    <property type="component" value="Unassembled WGS sequence"/>
</dbReference>
<name>A0A1J4JW45_9EUKA</name>
<organism evidence="1 2">
    <name type="scientific">Tritrichomonas foetus</name>
    <dbReference type="NCBI Taxonomy" id="1144522"/>
    <lineage>
        <taxon>Eukaryota</taxon>
        <taxon>Metamonada</taxon>
        <taxon>Parabasalia</taxon>
        <taxon>Tritrichomonadida</taxon>
        <taxon>Tritrichomonadidae</taxon>
        <taxon>Tritrichomonas</taxon>
    </lineage>
</organism>
<comment type="caution">
    <text evidence="1">The sequence shown here is derived from an EMBL/GenBank/DDBJ whole genome shotgun (WGS) entry which is preliminary data.</text>
</comment>
<reference evidence="1" key="1">
    <citation type="submission" date="2016-10" db="EMBL/GenBank/DDBJ databases">
        <authorList>
            <person name="Benchimol M."/>
            <person name="Almeida L.G."/>
            <person name="Vasconcelos A.T."/>
            <person name="Perreira-Neves A."/>
            <person name="Rosa I.A."/>
            <person name="Tasca T."/>
            <person name="Bogo M.R."/>
            <person name="de Souza W."/>
        </authorList>
    </citation>
    <scope>NUCLEOTIDE SEQUENCE [LARGE SCALE GENOMIC DNA]</scope>
    <source>
        <strain evidence="1">K</strain>
    </source>
</reference>
<evidence type="ECO:0000313" key="2">
    <source>
        <dbReference type="Proteomes" id="UP000179807"/>
    </source>
</evidence>
<keyword evidence="2" id="KW-1185">Reference proteome</keyword>